<dbReference type="GO" id="GO:0005886">
    <property type="term" value="C:plasma membrane"/>
    <property type="evidence" value="ECO:0007669"/>
    <property type="project" value="UniProtKB-SubCell"/>
</dbReference>
<comment type="similarity">
    <text evidence="2">Belongs to the MreD family.</text>
</comment>
<dbReference type="AlphaFoldDB" id="A0A1Y6B968"/>
<keyword evidence="5" id="KW-0133">Cell shape</keyword>
<feature type="transmembrane region" description="Helical" evidence="8">
    <location>
        <begin position="141"/>
        <end position="160"/>
    </location>
</feature>
<dbReference type="InterPro" id="IPR007227">
    <property type="entry name" value="Cell_shape_determining_MreD"/>
</dbReference>
<comment type="subcellular location">
    <subcellularLocation>
        <location evidence="1">Cell membrane</location>
        <topology evidence="1">Multi-pass membrane protein</topology>
    </subcellularLocation>
</comment>
<dbReference type="Proteomes" id="UP000192917">
    <property type="component" value="Unassembled WGS sequence"/>
</dbReference>
<feature type="transmembrane region" description="Helical" evidence="8">
    <location>
        <begin position="37"/>
        <end position="55"/>
    </location>
</feature>
<evidence type="ECO:0000256" key="8">
    <source>
        <dbReference type="SAM" id="Phobius"/>
    </source>
</evidence>
<organism evidence="9 10">
    <name type="scientific">Tistlia consotensis USBA 355</name>
    <dbReference type="NCBI Taxonomy" id="560819"/>
    <lineage>
        <taxon>Bacteria</taxon>
        <taxon>Pseudomonadati</taxon>
        <taxon>Pseudomonadota</taxon>
        <taxon>Alphaproteobacteria</taxon>
        <taxon>Rhodospirillales</taxon>
        <taxon>Rhodovibrionaceae</taxon>
        <taxon>Tistlia</taxon>
    </lineage>
</organism>
<keyword evidence="7 8" id="KW-0472">Membrane</keyword>
<keyword evidence="6 8" id="KW-1133">Transmembrane helix</keyword>
<keyword evidence="4 8" id="KW-0812">Transmembrane</keyword>
<name>A0A1Y6B968_9PROT</name>
<dbReference type="RefSeq" id="WP_085120729.1">
    <property type="nucleotide sequence ID" value="NZ_FWZX01000001.1"/>
</dbReference>
<evidence type="ECO:0000256" key="2">
    <source>
        <dbReference type="ARBA" id="ARBA00007776"/>
    </source>
</evidence>
<dbReference type="EMBL" id="FWZX01000001">
    <property type="protein sequence ID" value="SME91261.1"/>
    <property type="molecule type" value="Genomic_DNA"/>
</dbReference>
<evidence type="ECO:0000256" key="7">
    <source>
        <dbReference type="ARBA" id="ARBA00023136"/>
    </source>
</evidence>
<evidence type="ECO:0000256" key="1">
    <source>
        <dbReference type="ARBA" id="ARBA00004651"/>
    </source>
</evidence>
<proteinExistence type="inferred from homology"/>
<protein>
    <submittedName>
        <fullName evidence="9">Rod shape-determining protein MreD</fullName>
    </submittedName>
</protein>
<dbReference type="STRING" id="560819.SAMN05428998_101385"/>
<feature type="transmembrane region" description="Helical" evidence="8">
    <location>
        <begin position="75"/>
        <end position="97"/>
    </location>
</feature>
<evidence type="ECO:0000256" key="5">
    <source>
        <dbReference type="ARBA" id="ARBA00022960"/>
    </source>
</evidence>
<evidence type="ECO:0000256" key="3">
    <source>
        <dbReference type="ARBA" id="ARBA00022475"/>
    </source>
</evidence>
<accession>A0A1Y6B968</accession>
<evidence type="ECO:0000313" key="10">
    <source>
        <dbReference type="Proteomes" id="UP000192917"/>
    </source>
</evidence>
<evidence type="ECO:0000256" key="4">
    <source>
        <dbReference type="ARBA" id="ARBA00022692"/>
    </source>
</evidence>
<evidence type="ECO:0000256" key="6">
    <source>
        <dbReference type="ARBA" id="ARBA00022989"/>
    </source>
</evidence>
<keyword evidence="3" id="KW-1003">Cell membrane</keyword>
<sequence>MQPNLWQRLDILARALTPLALTVLLLLFSLTPLRSPYLAPVMPSIALIAVYYWSVFRPDLMPSGAVFLIGLLHDLIGGGPFGIGILALLMVQAAVGAQRKFFATAGFPLLWLGFAVLSAGAQLLIWIFSSALIGRLVDPSAVMLQYAVTLAIYPCLFWLFGRAQQLLLRDAEPVR</sequence>
<feature type="transmembrane region" description="Helical" evidence="8">
    <location>
        <begin position="109"/>
        <end position="129"/>
    </location>
</feature>
<dbReference type="GO" id="GO:0008360">
    <property type="term" value="P:regulation of cell shape"/>
    <property type="evidence" value="ECO:0007669"/>
    <property type="project" value="UniProtKB-KW"/>
</dbReference>
<gene>
    <name evidence="9" type="ORF">SAMN05428998_101385</name>
</gene>
<dbReference type="Pfam" id="PF04093">
    <property type="entry name" value="MreD"/>
    <property type="match status" value="1"/>
</dbReference>
<keyword evidence="10" id="KW-1185">Reference proteome</keyword>
<reference evidence="9 10" key="1">
    <citation type="submission" date="2017-04" db="EMBL/GenBank/DDBJ databases">
        <authorList>
            <person name="Afonso C.L."/>
            <person name="Miller P.J."/>
            <person name="Scott M.A."/>
            <person name="Spackman E."/>
            <person name="Goraichik I."/>
            <person name="Dimitrov K.M."/>
            <person name="Suarez D.L."/>
            <person name="Swayne D.E."/>
        </authorList>
    </citation>
    <scope>NUCLEOTIDE SEQUENCE [LARGE SCALE GENOMIC DNA]</scope>
    <source>
        <strain evidence="9 10">USBA 355</strain>
    </source>
</reference>
<evidence type="ECO:0000313" key="9">
    <source>
        <dbReference type="EMBL" id="SME91261.1"/>
    </source>
</evidence>
<feature type="transmembrane region" description="Helical" evidence="8">
    <location>
        <begin position="12"/>
        <end position="30"/>
    </location>
</feature>
<dbReference type="NCBIfam" id="TIGR03426">
    <property type="entry name" value="shape_MreD"/>
    <property type="match status" value="1"/>
</dbReference>